<organism evidence="1 2">
    <name type="scientific">Lindgomyces ingoldianus</name>
    <dbReference type="NCBI Taxonomy" id="673940"/>
    <lineage>
        <taxon>Eukaryota</taxon>
        <taxon>Fungi</taxon>
        <taxon>Dikarya</taxon>
        <taxon>Ascomycota</taxon>
        <taxon>Pezizomycotina</taxon>
        <taxon>Dothideomycetes</taxon>
        <taxon>Pleosporomycetidae</taxon>
        <taxon>Pleosporales</taxon>
        <taxon>Lindgomycetaceae</taxon>
        <taxon>Lindgomyces</taxon>
    </lineage>
</organism>
<comment type="caution">
    <text evidence="1">The sequence shown here is derived from an EMBL/GenBank/DDBJ whole genome shotgun (WGS) entry which is preliminary data.</text>
</comment>
<name>A0ACB6RBD2_9PLEO</name>
<evidence type="ECO:0000313" key="1">
    <source>
        <dbReference type="EMBL" id="KAF2476614.1"/>
    </source>
</evidence>
<keyword evidence="2" id="KW-1185">Reference proteome</keyword>
<evidence type="ECO:0000313" key="2">
    <source>
        <dbReference type="Proteomes" id="UP000799755"/>
    </source>
</evidence>
<proteinExistence type="predicted"/>
<accession>A0ACB6RBD2</accession>
<gene>
    <name evidence="1" type="ORF">BDR25DRAFT_309975</name>
</gene>
<dbReference type="EMBL" id="MU003494">
    <property type="protein sequence ID" value="KAF2476614.1"/>
    <property type="molecule type" value="Genomic_DNA"/>
</dbReference>
<protein>
    <submittedName>
        <fullName evidence="1">Uncharacterized protein</fullName>
    </submittedName>
</protein>
<reference evidence="1" key="1">
    <citation type="journal article" date="2020" name="Stud. Mycol.">
        <title>101 Dothideomycetes genomes: a test case for predicting lifestyles and emergence of pathogens.</title>
        <authorList>
            <person name="Haridas S."/>
            <person name="Albert R."/>
            <person name="Binder M."/>
            <person name="Bloem J."/>
            <person name="Labutti K."/>
            <person name="Salamov A."/>
            <person name="Andreopoulos B."/>
            <person name="Baker S."/>
            <person name="Barry K."/>
            <person name="Bills G."/>
            <person name="Bluhm B."/>
            <person name="Cannon C."/>
            <person name="Castanera R."/>
            <person name="Culley D."/>
            <person name="Daum C."/>
            <person name="Ezra D."/>
            <person name="Gonzalez J."/>
            <person name="Henrissat B."/>
            <person name="Kuo A."/>
            <person name="Liang C."/>
            <person name="Lipzen A."/>
            <person name="Lutzoni F."/>
            <person name="Magnuson J."/>
            <person name="Mondo S."/>
            <person name="Nolan M."/>
            <person name="Ohm R."/>
            <person name="Pangilinan J."/>
            <person name="Park H.-J."/>
            <person name="Ramirez L."/>
            <person name="Alfaro M."/>
            <person name="Sun H."/>
            <person name="Tritt A."/>
            <person name="Yoshinaga Y."/>
            <person name="Zwiers L.-H."/>
            <person name="Turgeon B."/>
            <person name="Goodwin S."/>
            <person name="Spatafora J."/>
            <person name="Crous P."/>
            <person name="Grigoriev I."/>
        </authorList>
    </citation>
    <scope>NUCLEOTIDE SEQUENCE</scope>
    <source>
        <strain evidence="1">ATCC 200398</strain>
    </source>
</reference>
<sequence>MAVWYMERWGVPSSSIWLKYGNLDPQYDPDSVTVVANEASSIYFITLVIISLFNLLATCTRRLSLFQQPPIFSKVTKNLLLFPAIIFTIVIVFIFCYVPDFQKSIATTQVPAEHWLLPAALGLGLLALSEARKYAIKAWPRDYLLGSPGDCPCRQSSQLPDWADSCRLHLGQKCLQDAAEGPRER</sequence>
<dbReference type="Proteomes" id="UP000799755">
    <property type="component" value="Unassembled WGS sequence"/>
</dbReference>